<protein>
    <submittedName>
        <fullName evidence="1">Uncharacterized protein</fullName>
    </submittedName>
</protein>
<name>A0A858MR36_9CAUD</name>
<keyword evidence="2" id="KW-1185">Reference proteome</keyword>
<sequence length="61" mass="6811">MIKRTQIILEHGDLFKAIKDHIGRQDGMSAGDVCNFHISFENDKPVVTVNLSDKKVENSGL</sequence>
<accession>A0A858MR36</accession>
<evidence type="ECO:0000313" key="1">
    <source>
        <dbReference type="EMBL" id="QIW87236.1"/>
    </source>
</evidence>
<dbReference type="EMBL" id="MT234338">
    <property type="protein sequence ID" value="QIW87236.1"/>
    <property type="molecule type" value="Genomic_DNA"/>
</dbReference>
<gene>
    <name evidence="1" type="ORF">Ab1vBOLIVR1_gp41</name>
</gene>
<organism evidence="1 2">
    <name type="scientific">Agrobacterium phage OLIVR1</name>
    <dbReference type="NCBI Taxonomy" id="2723769"/>
    <lineage>
        <taxon>Viruses</taxon>
        <taxon>Duplodnaviria</taxon>
        <taxon>Heunggongvirae</taxon>
        <taxon>Uroviricota</taxon>
        <taxon>Caudoviricetes</taxon>
        <taxon>Schitoviridae</taxon>
        <taxon>Oliverunavirus</taxon>
        <taxon>Oliverunavirus OLIVR1</taxon>
    </lineage>
</organism>
<proteinExistence type="predicted"/>
<dbReference type="Proteomes" id="UP000671973">
    <property type="component" value="Segment"/>
</dbReference>
<evidence type="ECO:0000313" key="2">
    <source>
        <dbReference type="Proteomes" id="UP000671973"/>
    </source>
</evidence>
<reference evidence="1 2" key="1">
    <citation type="submission" date="2020-03" db="EMBL/GenBank/DDBJ databases">
        <authorList>
            <person name="Holtappels D."/>
            <person name="Bomans J.P.J."/>
            <person name="Lavigne R."/>
            <person name="Wagemans J."/>
        </authorList>
    </citation>
    <scope>NUCLEOTIDE SEQUENCE [LARGE SCALE GENOMIC DNA]</scope>
    <source>
        <strain evidence="1 2">OLIVR1</strain>
    </source>
</reference>